<dbReference type="SUPFAM" id="SSF56349">
    <property type="entry name" value="DNA breaking-rejoining enzymes"/>
    <property type="match status" value="1"/>
</dbReference>
<dbReference type="PANTHER" id="PTHR30349">
    <property type="entry name" value="PHAGE INTEGRASE-RELATED"/>
    <property type="match status" value="1"/>
</dbReference>
<dbReference type="AlphaFoldDB" id="A0A6J7GAQ7"/>
<sequence>MSAGESLDLPVAWEQALASFVMHLRDERGRSAHTVRAYSADIRDLLQHSRQSGCVDLSDIDLAELRAWLADQNSAGHARTSLARRAAAARSFTSWLRRRGLIEIDPGTRLSSPRPHRHLPEVLTAAEAETMLDNAAVRADDGDPQTSRDRAMLELLYAGGIRVSELCGLDLGDVDMSRRVMRVRGKGDKERMVPFGVPAAKALQEWLGVRIQLLAPASGNAIFLGARGGRIDPRRVRSVVHELIASVPGAPDIAPHGLRHSAATHVLEGGADLRMVQELLGHSSLASTQIYTHVSVERLRSTFEQAHPRA</sequence>
<dbReference type="Gene3D" id="1.10.150.130">
    <property type="match status" value="1"/>
</dbReference>
<proteinExistence type="inferred from homology"/>
<dbReference type="CDD" id="cd00798">
    <property type="entry name" value="INT_XerDC_C"/>
    <property type="match status" value="1"/>
</dbReference>
<keyword evidence="7" id="KW-0233">DNA recombination</keyword>
<evidence type="ECO:0000256" key="7">
    <source>
        <dbReference type="ARBA" id="ARBA00023172"/>
    </source>
</evidence>
<evidence type="ECO:0000256" key="6">
    <source>
        <dbReference type="ARBA" id="ARBA00023125"/>
    </source>
</evidence>
<evidence type="ECO:0000256" key="1">
    <source>
        <dbReference type="ARBA" id="ARBA00004496"/>
    </source>
</evidence>
<keyword evidence="2" id="KW-0963">Cytoplasm</keyword>
<protein>
    <submittedName>
        <fullName evidence="11">Unannotated protein</fullName>
    </submittedName>
</protein>
<evidence type="ECO:0000256" key="4">
    <source>
        <dbReference type="ARBA" id="ARBA00022829"/>
    </source>
</evidence>
<evidence type="ECO:0000256" key="5">
    <source>
        <dbReference type="ARBA" id="ARBA00022908"/>
    </source>
</evidence>
<reference evidence="11" key="1">
    <citation type="submission" date="2020-05" db="EMBL/GenBank/DDBJ databases">
        <authorList>
            <person name="Chiriac C."/>
            <person name="Salcher M."/>
            <person name="Ghai R."/>
            <person name="Kavagutti S V."/>
        </authorList>
    </citation>
    <scope>NUCLEOTIDE SEQUENCE</scope>
</reference>
<comment type="subcellular location">
    <subcellularLocation>
        <location evidence="1">Cytoplasm</location>
    </subcellularLocation>
</comment>
<dbReference type="Pfam" id="PF02899">
    <property type="entry name" value="Phage_int_SAM_1"/>
    <property type="match status" value="1"/>
</dbReference>
<gene>
    <name evidence="11" type="ORF">UFOPK3610_00374</name>
</gene>
<evidence type="ECO:0000256" key="3">
    <source>
        <dbReference type="ARBA" id="ARBA00022618"/>
    </source>
</evidence>
<keyword evidence="3" id="KW-0132">Cell division</keyword>
<accession>A0A6J7GAQ7</accession>
<dbReference type="InterPro" id="IPR044068">
    <property type="entry name" value="CB"/>
</dbReference>
<feature type="domain" description="Core-binding (CB)" evidence="10">
    <location>
        <begin position="11"/>
        <end position="97"/>
    </location>
</feature>
<dbReference type="EMBL" id="CAFBMR010000007">
    <property type="protein sequence ID" value="CAB4905207.1"/>
    <property type="molecule type" value="Genomic_DNA"/>
</dbReference>
<dbReference type="InterPro" id="IPR050090">
    <property type="entry name" value="Tyrosine_recombinase_XerCD"/>
</dbReference>
<dbReference type="GO" id="GO:0006310">
    <property type="term" value="P:DNA recombination"/>
    <property type="evidence" value="ECO:0007669"/>
    <property type="project" value="UniProtKB-KW"/>
</dbReference>
<evidence type="ECO:0000256" key="8">
    <source>
        <dbReference type="ARBA" id="ARBA00023306"/>
    </source>
</evidence>
<dbReference type="InterPro" id="IPR002104">
    <property type="entry name" value="Integrase_catalytic"/>
</dbReference>
<keyword evidence="8" id="KW-0131">Cell cycle</keyword>
<feature type="domain" description="Tyr recombinase" evidence="9">
    <location>
        <begin position="118"/>
        <end position="304"/>
    </location>
</feature>
<dbReference type="InterPro" id="IPR011010">
    <property type="entry name" value="DNA_brk_join_enz"/>
</dbReference>
<dbReference type="GO" id="GO:0005737">
    <property type="term" value="C:cytoplasm"/>
    <property type="evidence" value="ECO:0007669"/>
    <property type="project" value="UniProtKB-SubCell"/>
</dbReference>
<dbReference type="InterPro" id="IPR004107">
    <property type="entry name" value="Integrase_SAM-like_N"/>
</dbReference>
<dbReference type="PROSITE" id="PS51900">
    <property type="entry name" value="CB"/>
    <property type="match status" value="1"/>
</dbReference>
<dbReference type="Pfam" id="PF00589">
    <property type="entry name" value="Phage_integrase"/>
    <property type="match status" value="1"/>
</dbReference>
<dbReference type="GO" id="GO:0015074">
    <property type="term" value="P:DNA integration"/>
    <property type="evidence" value="ECO:0007669"/>
    <property type="project" value="UniProtKB-KW"/>
</dbReference>
<dbReference type="NCBIfam" id="NF001399">
    <property type="entry name" value="PRK00283.1"/>
    <property type="match status" value="1"/>
</dbReference>
<name>A0A6J7GAQ7_9ZZZZ</name>
<dbReference type="InterPro" id="IPR023009">
    <property type="entry name" value="Tyrosine_recombinase_XerC/XerD"/>
</dbReference>
<evidence type="ECO:0000313" key="11">
    <source>
        <dbReference type="EMBL" id="CAB4905207.1"/>
    </source>
</evidence>
<evidence type="ECO:0000259" key="9">
    <source>
        <dbReference type="PROSITE" id="PS51898"/>
    </source>
</evidence>
<dbReference type="PANTHER" id="PTHR30349:SF77">
    <property type="entry name" value="TYROSINE RECOMBINASE XERC"/>
    <property type="match status" value="1"/>
</dbReference>
<dbReference type="GO" id="GO:0007059">
    <property type="term" value="P:chromosome segregation"/>
    <property type="evidence" value="ECO:0007669"/>
    <property type="project" value="UniProtKB-KW"/>
</dbReference>
<keyword evidence="5" id="KW-0229">DNA integration</keyword>
<dbReference type="GO" id="GO:0051301">
    <property type="term" value="P:cell division"/>
    <property type="evidence" value="ECO:0007669"/>
    <property type="project" value="UniProtKB-KW"/>
</dbReference>
<dbReference type="GO" id="GO:0003677">
    <property type="term" value="F:DNA binding"/>
    <property type="evidence" value="ECO:0007669"/>
    <property type="project" value="UniProtKB-KW"/>
</dbReference>
<dbReference type="InterPro" id="IPR013762">
    <property type="entry name" value="Integrase-like_cat_sf"/>
</dbReference>
<keyword evidence="4" id="KW-0159">Chromosome partition</keyword>
<dbReference type="InterPro" id="IPR010998">
    <property type="entry name" value="Integrase_recombinase_N"/>
</dbReference>
<dbReference type="Gene3D" id="1.10.443.10">
    <property type="entry name" value="Intergrase catalytic core"/>
    <property type="match status" value="1"/>
</dbReference>
<organism evidence="11">
    <name type="scientific">freshwater metagenome</name>
    <dbReference type="NCBI Taxonomy" id="449393"/>
    <lineage>
        <taxon>unclassified sequences</taxon>
        <taxon>metagenomes</taxon>
        <taxon>ecological metagenomes</taxon>
    </lineage>
</organism>
<dbReference type="PROSITE" id="PS51898">
    <property type="entry name" value="TYR_RECOMBINASE"/>
    <property type="match status" value="1"/>
</dbReference>
<evidence type="ECO:0000259" key="10">
    <source>
        <dbReference type="PROSITE" id="PS51900"/>
    </source>
</evidence>
<evidence type="ECO:0000256" key="2">
    <source>
        <dbReference type="ARBA" id="ARBA00022490"/>
    </source>
</evidence>
<keyword evidence="6" id="KW-0238">DNA-binding</keyword>
<dbReference type="HAMAP" id="MF_01808">
    <property type="entry name" value="Recomb_XerC_XerD"/>
    <property type="match status" value="1"/>
</dbReference>